<reference evidence="7 9" key="2">
    <citation type="submission" date="2016-11" db="EMBL/GenBank/DDBJ databases">
        <authorList>
            <person name="Jaros S."/>
            <person name="Januszkiewicz K."/>
            <person name="Wedrychowicz H."/>
        </authorList>
    </citation>
    <scope>NUCLEOTIDE SEQUENCE [LARGE SCALE GENOMIC DNA]</scope>
    <source>
        <strain evidence="7">NVI 5450</strain>
    </source>
</reference>
<dbReference type="PROSITE" id="PS50076">
    <property type="entry name" value="DNAJ_2"/>
    <property type="match status" value="1"/>
</dbReference>
<dbReference type="InterPro" id="IPR036869">
    <property type="entry name" value="J_dom_sf"/>
</dbReference>
<dbReference type="NCBIfam" id="NF003449">
    <property type="entry name" value="PRK05014.1"/>
    <property type="match status" value="1"/>
</dbReference>
<dbReference type="GO" id="GO:0001671">
    <property type="term" value="F:ATPase activator activity"/>
    <property type="evidence" value="ECO:0007669"/>
    <property type="project" value="InterPro"/>
</dbReference>
<evidence type="ECO:0000256" key="3">
    <source>
        <dbReference type="ARBA" id="ARBA00025596"/>
    </source>
</evidence>
<dbReference type="EMBL" id="FPLJ01000013">
    <property type="protein sequence ID" value="SGY83314.1"/>
    <property type="molecule type" value="Genomic_DNA"/>
</dbReference>
<dbReference type="Gene3D" id="1.10.287.110">
    <property type="entry name" value="DnaJ domain"/>
    <property type="match status" value="1"/>
</dbReference>
<dbReference type="HAMAP" id="MF_00682">
    <property type="entry name" value="HscB"/>
    <property type="match status" value="1"/>
</dbReference>
<gene>
    <name evidence="4" type="primary">hscB</name>
    <name evidence="6" type="ORF">MT2528_0414</name>
    <name evidence="7" type="ORF">NVI5450_0398</name>
</gene>
<comment type="subunit">
    <text evidence="4">Interacts with HscA and stimulates its ATPase activity.</text>
</comment>
<keyword evidence="2 4" id="KW-0143">Chaperone</keyword>
<evidence type="ECO:0000256" key="1">
    <source>
        <dbReference type="ARBA" id="ARBA00010476"/>
    </source>
</evidence>
<dbReference type="PATRIC" id="fig|80854.5.peg.723"/>
<sequence>MNHFELFGLPVNFELDSASLATTYRDLQRTLHPDNFASSSEREHLFAVQKSSQVNDAYSILKSPILRAEYILAICHEDIRGEQKTLQDPIFLMQQMELHERLEDIPHSSDPEQEITDFDDELTLSIKQYLQEFNELVSIEHYNDAANVVRKLKFVYKLQTQLSTLEDSLLDY</sequence>
<evidence type="ECO:0000259" key="5">
    <source>
        <dbReference type="PROSITE" id="PS50076"/>
    </source>
</evidence>
<organism evidence="7 9">
    <name type="scientific">Moritella viscosa</name>
    <dbReference type="NCBI Taxonomy" id="80854"/>
    <lineage>
        <taxon>Bacteria</taxon>
        <taxon>Pseudomonadati</taxon>
        <taxon>Pseudomonadota</taxon>
        <taxon>Gammaproteobacteria</taxon>
        <taxon>Alteromonadales</taxon>
        <taxon>Moritellaceae</taxon>
        <taxon>Moritella</taxon>
    </lineage>
</organism>
<dbReference type="SMART" id="SM00271">
    <property type="entry name" value="DnaJ"/>
    <property type="match status" value="1"/>
</dbReference>
<feature type="domain" description="J" evidence="5">
    <location>
        <begin position="2"/>
        <end position="74"/>
    </location>
</feature>
<dbReference type="PANTHER" id="PTHR14021:SF15">
    <property type="entry name" value="IRON-SULFUR CLUSTER CO-CHAPERONE PROTEIN HSCB"/>
    <property type="match status" value="1"/>
</dbReference>
<dbReference type="CDD" id="cd06257">
    <property type="entry name" value="DnaJ"/>
    <property type="match status" value="1"/>
</dbReference>
<dbReference type="NCBIfam" id="TIGR00714">
    <property type="entry name" value="hscB"/>
    <property type="match status" value="1"/>
</dbReference>
<dbReference type="InterPro" id="IPR001623">
    <property type="entry name" value="DnaJ_domain"/>
</dbReference>
<dbReference type="SUPFAM" id="SSF46565">
    <property type="entry name" value="Chaperone J-domain"/>
    <property type="match status" value="1"/>
</dbReference>
<dbReference type="Gene3D" id="1.20.1280.20">
    <property type="entry name" value="HscB, C-terminal domain"/>
    <property type="match status" value="1"/>
</dbReference>
<evidence type="ECO:0000256" key="4">
    <source>
        <dbReference type="HAMAP-Rule" id="MF_00682"/>
    </source>
</evidence>
<evidence type="ECO:0000313" key="6">
    <source>
        <dbReference type="EMBL" id="SGY83314.1"/>
    </source>
</evidence>
<dbReference type="STRING" id="80854.MVIS_0691"/>
<evidence type="ECO:0000313" key="8">
    <source>
        <dbReference type="Proteomes" id="UP000182660"/>
    </source>
</evidence>
<evidence type="ECO:0000256" key="2">
    <source>
        <dbReference type="ARBA" id="ARBA00023186"/>
    </source>
</evidence>
<dbReference type="SUPFAM" id="SSF47144">
    <property type="entry name" value="HSC20 (HSCB), C-terminal oligomerisation domain"/>
    <property type="match status" value="1"/>
</dbReference>
<dbReference type="GO" id="GO:0051087">
    <property type="term" value="F:protein-folding chaperone binding"/>
    <property type="evidence" value="ECO:0007669"/>
    <property type="project" value="InterPro"/>
</dbReference>
<dbReference type="RefSeq" id="WP_045109127.1">
    <property type="nucleotide sequence ID" value="NZ_CAWQZC010000093.1"/>
</dbReference>
<dbReference type="Pfam" id="PF07743">
    <property type="entry name" value="HSCB_C"/>
    <property type="match status" value="1"/>
</dbReference>
<dbReference type="InterPro" id="IPR009073">
    <property type="entry name" value="HscB_oligo_C"/>
</dbReference>
<dbReference type="InterPro" id="IPR004640">
    <property type="entry name" value="HscB"/>
</dbReference>
<proteinExistence type="inferred from homology"/>
<dbReference type="GO" id="GO:0044571">
    <property type="term" value="P:[2Fe-2S] cluster assembly"/>
    <property type="evidence" value="ECO:0007669"/>
    <property type="project" value="InterPro"/>
</dbReference>
<dbReference type="Proteomes" id="UP000182660">
    <property type="component" value="Unassembled WGS sequence"/>
</dbReference>
<dbReference type="GeneID" id="61294147"/>
<evidence type="ECO:0000313" key="9">
    <source>
        <dbReference type="Proteomes" id="UP000183794"/>
    </source>
</evidence>
<evidence type="ECO:0000313" key="7">
    <source>
        <dbReference type="EMBL" id="SGY84456.1"/>
    </source>
</evidence>
<reference evidence="6 8" key="1">
    <citation type="submission" date="2016-11" db="EMBL/GenBank/DDBJ databases">
        <authorList>
            <person name="Klemetsen T."/>
        </authorList>
    </citation>
    <scope>NUCLEOTIDE SEQUENCE [LARGE SCALE GENOMIC DNA]</scope>
    <source>
        <strain evidence="6">MT 2528</strain>
    </source>
</reference>
<keyword evidence="8" id="KW-1185">Reference proteome</keyword>
<dbReference type="OrthoDB" id="287587at2"/>
<dbReference type="PANTHER" id="PTHR14021">
    <property type="entry name" value="IRON-SULFUR CLUSTER CO-CHAPERONE PROTEIN HSCB"/>
    <property type="match status" value="1"/>
</dbReference>
<dbReference type="GO" id="GO:0051259">
    <property type="term" value="P:protein complex oligomerization"/>
    <property type="evidence" value="ECO:0007669"/>
    <property type="project" value="InterPro"/>
</dbReference>
<dbReference type="GO" id="GO:0006457">
    <property type="term" value="P:protein folding"/>
    <property type="evidence" value="ECO:0007669"/>
    <property type="project" value="UniProtKB-UniRule"/>
</dbReference>
<dbReference type="EMBL" id="FPLD01000011">
    <property type="protein sequence ID" value="SGY84456.1"/>
    <property type="molecule type" value="Genomic_DNA"/>
</dbReference>
<dbReference type="InterPro" id="IPR036386">
    <property type="entry name" value="HscB_C_sf"/>
</dbReference>
<dbReference type="Proteomes" id="UP000183794">
    <property type="component" value="Unassembled WGS sequence"/>
</dbReference>
<comment type="similarity">
    <text evidence="1 4">Belongs to the HscB family.</text>
</comment>
<name>A0A090I9T7_9GAMM</name>
<protein>
    <recommendedName>
        <fullName evidence="4">Co-chaperone protein HscB homolog</fullName>
    </recommendedName>
</protein>
<comment type="function">
    <text evidence="3 4">Co-chaperone involved in the maturation of iron-sulfur cluster-containing proteins. Seems to help targeting proteins to be folded toward HscA.</text>
</comment>
<accession>A0A090I9T7</accession>
<dbReference type="GO" id="GO:1990230">
    <property type="term" value="C:iron-sulfur cluster transfer complex"/>
    <property type="evidence" value="ECO:0007669"/>
    <property type="project" value="TreeGrafter"/>
</dbReference>
<dbReference type="HOGENOM" id="CLU_068529_2_0_6"/>
<dbReference type="AlphaFoldDB" id="A0A090I9T7"/>
<dbReference type="KEGG" id="mvs:MVIS_0691"/>